<comment type="caution">
    <text evidence="2">The sequence shown here is derived from an EMBL/GenBank/DDBJ whole genome shotgun (WGS) entry which is preliminary data.</text>
</comment>
<dbReference type="Proteomes" id="UP000735302">
    <property type="component" value="Unassembled WGS sequence"/>
</dbReference>
<protein>
    <submittedName>
        <fullName evidence="2">Uncharacterized protein</fullName>
    </submittedName>
</protein>
<keyword evidence="3" id="KW-1185">Reference proteome</keyword>
<accession>A0AAV4C508</accession>
<dbReference type="AlphaFoldDB" id="A0AAV4C508"/>
<reference evidence="2 3" key="1">
    <citation type="journal article" date="2021" name="Elife">
        <title>Chloroplast acquisition without the gene transfer in kleptoplastic sea slugs, Plakobranchus ocellatus.</title>
        <authorList>
            <person name="Maeda T."/>
            <person name="Takahashi S."/>
            <person name="Yoshida T."/>
            <person name="Shimamura S."/>
            <person name="Takaki Y."/>
            <person name="Nagai Y."/>
            <person name="Toyoda A."/>
            <person name="Suzuki Y."/>
            <person name="Arimoto A."/>
            <person name="Ishii H."/>
            <person name="Satoh N."/>
            <person name="Nishiyama T."/>
            <person name="Hasebe M."/>
            <person name="Maruyama T."/>
            <person name="Minagawa J."/>
            <person name="Obokata J."/>
            <person name="Shigenobu S."/>
        </authorList>
    </citation>
    <scope>NUCLEOTIDE SEQUENCE [LARGE SCALE GENOMIC DNA]</scope>
</reference>
<keyword evidence="1" id="KW-1133">Transmembrane helix</keyword>
<keyword evidence="1" id="KW-0472">Membrane</keyword>
<gene>
    <name evidence="2" type="ORF">PoB_005228900</name>
</gene>
<organism evidence="2 3">
    <name type="scientific">Plakobranchus ocellatus</name>
    <dbReference type="NCBI Taxonomy" id="259542"/>
    <lineage>
        <taxon>Eukaryota</taxon>
        <taxon>Metazoa</taxon>
        <taxon>Spiralia</taxon>
        <taxon>Lophotrochozoa</taxon>
        <taxon>Mollusca</taxon>
        <taxon>Gastropoda</taxon>
        <taxon>Heterobranchia</taxon>
        <taxon>Euthyneura</taxon>
        <taxon>Panpulmonata</taxon>
        <taxon>Sacoglossa</taxon>
        <taxon>Placobranchoidea</taxon>
        <taxon>Plakobranchidae</taxon>
        <taxon>Plakobranchus</taxon>
    </lineage>
</organism>
<sequence length="96" mass="10734">MTEGAIRRFWVTIRRHSVLNAHPAALQCDSKQQTLLEILTTIDSEKLGLPLQLLLGGAKLSTIGICAALLILLNRLSERGTRLYRKRNANISGRRK</sequence>
<proteinExistence type="predicted"/>
<evidence type="ECO:0000256" key="1">
    <source>
        <dbReference type="SAM" id="Phobius"/>
    </source>
</evidence>
<dbReference type="EMBL" id="BLXT01005777">
    <property type="protein sequence ID" value="GFO25784.1"/>
    <property type="molecule type" value="Genomic_DNA"/>
</dbReference>
<evidence type="ECO:0000313" key="2">
    <source>
        <dbReference type="EMBL" id="GFO25784.1"/>
    </source>
</evidence>
<name>A0AAV4C508_9GAST</name>
<evidence type="ECO:0000313" key="3">
    <source>
        <dbReference type="Proteomes" id="UP000735302"/>
    </source>
</evidence>
<feature type="transmembrane region" description="Helical" evidence="1">
    <location>
        <begin position="53"/>
        <end position="73"/>
    </location>
</feature>
<keyword evidence="1" id="KW-0812">Transmembrane</keyword>